<evidence type="ECO:0000256" key="2">
    <source>
        <dbReference type="ARBA" id="ARBA00008520"/>
    </source>
</evidence>
<dbReference type="PANTHER" id="PTHR43649">
    <property type="entry name" value="ARABINOSE-BINDING PROTEIN-RELATED"/>
    <property type="match status" value="1"/>
</dbReference>
<keyword evidence="6" id="KW-0564">Palmitate</keyword>
<organism evidence="9 10">
    <name type="scientific">Jannaschia aquimarina</name>
    <dbReference type="NCBI Taxonomy" id="935700"/>
    <lineage>
        <taxon>Bacteria</taxon>
        <taxon>Pseudomonadati</taxon>
        <taxon>Pseudomonadota</taxon>
        <taxon>Alphaproteobacteria</taxon>
        <taxon>Rhodobacterales</taxon>
        <taxon>Roseobacteraceae</taxon>
        <taxon>Jannaschia</taxon>
    </lineage>
</organism>
<name>A0A0D1CK10_9RHOB</name>
<evidence type="ECO:0000256" key="4">
    <source>
        <dbReference type="ARBA" id="ARBA00022729"/>
    </source>
</evidence>
<proteinExistence type="inferred from homology"/>
<comment type="caution">
    <text evidence="9">The sequence shown here is derived from an EMBL/GenBank/DDBJ whole genome shotgun (WGS) entry which is preliminary data.</text>
</comment>
<keyword evidence="5" id="KW-0472">Membrane</keyword>
<protein>
    <submittedName>
        <fullName evidence="9">Putative ABC transporter-binding protein</fullName>
    </submittedName>
</protein>
<keyword evidence="10" id="KW-1185">Reference proteome</keyword>
<dbReference type="InterPro" id="IPR050490">
    <property type="entry name" value="Bact_solute-bd_prot1"/>
</dbReference>
<evidence type="ECO:0000256" key="8">
    <source>
        <dbReference type="SAM" id="SignalP"/>
    </source>
</evidence>
<evidence type="ECO:0000256" key="6">
    <source>
        <dbReference type="ARBA" id="ARBA00023139"/>
    </source>
</evidence>
<evidence type="ECO:0000256" key="7">
    <source>
        <dbReference type="ARBA" id="ARBA00023288"/>
    </source>
</evidence>
<dbReference type="AlphaFoldDB" id="A0A0D1CK10"/>
<feature type="signal peptide" evidence="8">
    <location>
        <begin position="1"/>
        <end position="23"/>
    </location>
</feature>
<dbReference type="SUPFAM" id="SSF53850">
    <property type="entry name" value="Periplasmic binding protein-like II"/>
    <property type="match status" value="1"/>
</dbReference>
<dbReference type="Gene3D" id="3.40.190.10">
    <property type="entry name" value="Periplasmic binding protein-like II"/>
    <property type="match status" value="1"/>
</dbReference>
<evidence type="ECO:0000256" key="3">
    <source>
        <dbReference type="ARBA" id="ARBA00022475"/>
    </source>
</evidence>
<dbReference type="PANTHER" id="PTHR43649:SF33">
    <property type="entry name" value="POLYGALACTURONAN_RHAMNOGALACTURONAN-BINDING PROTEIN YTCQ"/>
    <property type="match status" value="1"/>
</dbReference>
<dbReference type="STRING" id="935700.jaqu_34090"/>
<evidence type="ECO:0000256" key="1">
    <source>
        <dbReference type="ARBA" id="ARBA00004418"/>
    </source>
</evidence>
<feature type="chain" id="PRO_5002244216" evidence="8">
    <location>
        <begin position="24"/>
        <end position="414"/>
    </location>
</feature>
<sequence>MKMTKVTGLLVGGLLAGSGAAWADAHGCDLGSGNVRILGNDFGAINSVVDRAMECTTSGEMTSNLTTEHKDIQVAALTADPAEYTVAIVANGSLVPLLNEGLVRPLNDLVEQYGQDLSPTQLIRVGDDIVAVAFMANAQHLFYRQDLLEEAGVEPPRTIEDVIAAGQAIREAGIMEHPFVMNSATGWNLGQEFNNMYLGYGGQFFEPGTAQVSINNEVGMQTLETLKALADLSNPDFLTFDSNATSAIWEAGDAALGLLWGSRGTNILDDEGSTEQVTTNTVLAGAPTVGGGDTPATTLWWDGFTIAANASDEDAAASFQAMVHGIDPAILETASEQAVWLVEGYEPTPVAQGVAESAAGGATPYPMLPYMGLLHTALGNELADFMQGKESAEQALADVEAAYTTAATEQGFLR</sequence>
<dbReference type="GO" id="GO:0042597">
    <property type="term" value="C:periplasmic space"/>
    <property type="evidence" value="ECO:0007669"/>
    <property type="project" value="UniProtKB-SubCell"/>
</dbReference>
<reference evidence="9 10" key="1">
    <citation type="submission" date="2015-02" db="EMBL/GenBank/DDBJ databases">
        <title>Genome Sequence of Jannaschia aquimarina DSM28248, a member of the Roseobacter clade.</title>
        <authorList>
            <person name="Voget S."/>
            <person name="Daniel R."/>
        </authorList>
    </citation>
    <scope>NUCLEOTIDE SEQUENCE [LARGE SCALE GENOMIC DNA]</scope>
    <source>
        <strain evidence="9 10">GSW-M26</strain>
    </source>
</reference>
<dbReference type="PATRIC" id="fig|935700.4.peg.3519"/>
<dbReference type="Proteomes" id="UP000032232">
    <property type="component" value="Unassembled WGS sequence"/>
</dbReference>
<comment type="subcellular location">
    <subcellularLocation>
        <location evidence="1">Periplasm</location>
    </subcellularLocation>
</comment>
<keyword evidence="3" id="KW-1003">Cell membrane</keyword>
<gene>
    <name evidence="9" type="ORF">jaqu_34090</name>
</gene>
<comment type="similarity">
    <text evidence="2">Belongs to the bacterial solute-binding protein 1 family.</text>
</comment>
<dbReference type="EMBL" id="JYFE01000060">
    <property type="protein sequence ID" value="KIT15082.1"/>
    <property type="molecule type" value="Genomic_DNA"/>
</dbReference>
<keyword evidence="4 8" id="KW-0732">Signal</keyword>
<dbReference type="Pfam" id="PF01547">
    <property type="entry name" value="SBP_bac_1"/>
    <property type="match status" value="1"/>
</dbReference>
<accession>A0A0D1CK10</accession>
<evidence type="ECO:0000256" key="5">
    <source>
        <dbReference type="ARBA" id="ARBA00023136"/>
    </source>
</evidence>
<keyword evidence="7" id="KW-0449">Lipoprotein</keyword>
<dbReference type="InterPro" id="IPR006059">
    <property type="entry name" value="SBP"/>
</dbReference>
<evidence type="ECO:0000313" key="9">
    <source>
        <dbReference type="EMBL" id="KIT15082.1"/>
    </source>
</evidence>
<evidence type="ECO:0000313" key="10">
    <source>
        <dbReference type="Proteomes" id="UP000032232"/>
    </source>
</evidence>